<organism evidence="1 2">
    <name type="scientific">Anaplasma phagocytophilum</name>
    <name type="common">Ehrlichia phagocytophila</name>
    <dbReference type="NCBI Taxonomy" id="948"/>
    <lineage>
        <taxon>Bacteria</taxon>
        <taxon>Pseudomonadati</taxon>
        <taxon>Pseudomonadota</taxon>
        <taxon>Alphaproteobacteria</taxon>
        <taxon>Rickettsiales</taxon>
        <taxon>Anaplasmataceae</taxon>
        <taxon>Anaplasma</taxon>
        <taxon>phagocytophilum group</taxon>
    </lineage>
</organism>
<dbReference type="AlphaFoldDB" id="A0A098GJJ5"/>
<accession>A0A098GJJ5</accession>
<name>A0A098GJJ5_ANAPH</name>
<sequence>MRIMAHINSGKITKTERILVYTGNSRTG</sequence>
<dbReference type="EMBL" id="CCXQ01000133">
    <property type="protein sequence ID" value="CEH11194.1"/>
    <property type="molecule type" value="Genomic_DNA"/>
</dbReference>
<gene>
    <name evidence="1" type="ORF">ANAPHAGO_00015</name>
</gene>
<protein>
    <submittedName>
        <fullName evidence="1">Uncharacterized protein</fullName>
    </submittedName>
</protein>
<evidence type="ECO:0000313" key="1">
    <source>
        <dbReference type="EMBL" id="CEH11194.1"/>
    </source>
</evidence>
<reference evidence="1 2" key="1">
    <citation type="submission" date="2014-09" db="EMBL/GenBank/DDBJ databases">
        <authorList>
            <person name="Loux Valentin"/>
            <person name="Dugat Thibaut"/>
        </authorList>
    </citation>
    <scope>NUCLEOTIDE SEQUENCE [LARGE SCALE GENOMIC DNA]</scope>
    <source>
        <strain evidence="1 2">BOV-10_179</strain>
    </source>
</reference>
<dbReference type="Proteomes" id="UP000055047">
    <property type="component" value="Unassembled WGS sequence"/>
</dbReference>
<evidence type="ECO:0000313" key="2">
    <source>
        <dbReference type="Proteomes" id="UP000055047"/>
    </source>
</evidence>
<proteinExistence type="predicted"/>
<dbReference type="Gene3D" id="3.40.50.300">
    <property type="entry name" value="P-loop containing nucleotide triphosphate hydrolases"/>
    <property type="match status" value="1"/>
</dbReference>
<dbReference type="InterPro" id="IPR027417">
    <property type="entry name" value="P-loop_NTPase"/>
</dbReference>